<dbReference type="InterPro" id="IPR052464">
    <property type="entry name" value="Synovial_Prolif_Regulator"/>
</dbReference>
<sequence length="400" mass="46092">MSNEEAVSGIEQLNIADNELMVANADNVGDTTYSATWILRRLLTLSKINEEPWSTDLETDLCYLWDMTTEKDIVDFLCQNNFLSVSEFVIDNAPEPRCREIIVGILGNLCSQPTAFTRITNTPTLVTKLLSLMSSDDTETLIQVLRVLQAGSRDMQITITSPWREYLLYSKPLADALTFIFNSSTNSQLLRESLALMHTIATNTIFLNEIFEINPLLVGLVETFDQLMPSEQEEEAAEDDENESNDQVIIERWLEIITKIVERQSTTRINNYQDIIRVVIKILGKLEENMIPMDENKASSIYDCVVIANWLKKHRYHVDINFLCPLTKIMIKLDDEISRQQENDKEIMVDLLKHLHRYWLGVYGASDEVITDEYLATCPSEVSRYLMNYIFNGTRHYNKF</sequence>
<dbReference type="Gene3D" id="1.25.10.10">
    <property type="entry name" value="Leucine-rich Repeat Variant"/>
    <property type="match status" value="1"/>
</dbReference>
<dbReference type="PANTHER" id="PTHR23424">
    <property type="entry name" value="SERUM AMYLOID A"/>
    <property type="match status" value="1"/>
</dbReference>
<dbReference type="InterPro" id="IPR011989">
    <property type="entry name" value="ARM-like"/>
</dbReference>
<dbReference type="GO" id="GO:0005654">
    <property type="term" value="C:nucleoplasm"/>
    <property type="evidence" value="ECO:0007669"/>
    <property type="project" value="TreeGrafter"/>
</dbReference>
<evidence type="ECO:0000256" key="2">
    <source>
        <dbReference type="ARBA" id="ARBA00023242"/>
    </source>
</evidence>
<comment type="subcellular location">
    <subcellularLocation>
        <location evidence="1">Nucleus</location>
    </subcellularLocation>
</comment>
<evidence type="ECO:0000256" key="3">
    <source>
        <dbReference type="ARBA" id="ARBA00038401"/>
    </source>
</evidence>
<evidence type="ECO:0000313" key="5">
    <source>
        <dbReference type="Proteomes" id="UP000826195"/>
    </source>
</evidence>
<protein>
    <recommendedName>
        <fullName evidence="6">Protein saal1</fullName>
    </recommendedName>
</protein>
<comment type="similarity">
    <text evidence="3">Belongs to the SAAL1 family.</text>
</comment>
<keyword evidence="2" id="KW-0539">Nucleus</keyword>
<comment type="caution">
    <text evidence="4">The sequence shown here is derived from an EMBL/GenBank/DDBJ whole genome shotgun (WGS) entry which is preliminary data.</text>
</comment>
<evidence type="ECO:0000256" key="1">
    <source>
        <dbReference type="ARBA" id="ARBA00004123"/>
    </source>
</evidence>
<accession>A0AAV7ID89</accession>
<dbReference type="PANTHER" id="PTHR23424:SF23">
    <property type="entry name" value="PROTEIN SAAL1"/>
    <property type="match status" value="1"/>
</dbReference>
<dbReference type="Proteomes" id="UP000826195">
    <property type="component" value="Unassembled WGS sequence"/>
</dbReference>
<evidence type="ECO:0000313" key="4">
    <source>
        <dbReference type="EMBL" id="KAH0557968.1"/>
    </source>
</evidence>
<proteinExistence type="inferred from homology"/>
<dbReference type="SUPFAM" id="SSF48371">
    <property type="entry name" value="ARM repeat"/>
    <property type="match status" value="1"/>
</dbReference>
<organism evidence="4 5">
    <name type="scientific">Cotesia glomerata</name>
    <name type="common">Lepidopteran parasitic wasp</name>
    <name type="synonym">Apanteles glomeratus</name>
    <dbReference type="NCBI Taxonomy" id="32391"/>
    <lineage>
        <taxon>Eukaryota</taxon>
        <taxon>Metazoa</taxon>
        <taxon>Ecdysozoa</taxon>
        <taxon>Arthropoda</taxon>
        <taxon>Hexapoda</taxon>
        <taxon>Insecta</taxon>
        <taxon>Pterygota</taxon>
        <taxon>Neoptera</taxon>
        <taxon>Endopterygota</taxon>
        <taxon>Hymenoptera</taxon>
        <taxon>Apocrita</taxon>
        <taxon>Ichneumonoidea</taxon>
        <taxon>Braconidae</taxon>
        <taxon>Microgastrinae</taxon>
        <taxon>Cotesia</taxon>
    </lineage>
</organism>
<dbReference type="EMBL" id="JAHXZJ010000747">
    <property type="protein sequence ID" value="KAH0557968.1"/>
    <property type="molecule type" value="Genomic_DNA"/>
</dbReference>
<dbReference type="InterPro" id="IPR016024">
    <property type="entry name" value="ARM-type_fold"/>
</dbReference>
<evidence type="ECO:0008006" key="6">
    <source>
        <dbReference type="Google" id="ProtNLM"/>
    </source>
</evidence>
<name>A0AAV7ID89_COTGL</name>
<gene>
    <name evidence="4" type="ORF">KQX54_013316</name>
</gene>
<reference evidence="4 5" key="1">
    <citation type="journal article" date="2021" name="J. Hered.">
        <title>A chromosome-level genome assembly of the parasitoid wasp, Cotesia glomerata (Hymenoptera: Braconidae).</title>
        <authorList>
            <person name="Pinto B.J."/>
            <person name="Weis J.J."/>
            <person name="Gamble T."/>
            <person name="Ode P.J."/>
            <person name="Paul R."/>
            <person name="Zaspel J.M."/>
        </authorList>
    </citation>
    <scope>NUCLEOTIDE SEQUENCE [LARGE SCALE GENOMIC DNA]</scope>
    <source>
        <strain evidence="4">CgM1</strain>
    </source>
</reference>
<keyword evidence="5" id="KW-1185">Reference proteome</keyword>
<dbReference type="AlphaFoldDB" id="A0AAV7ID89"/>